<sequence length="199" mass="21923">MRPRLRLTLAALLLLLTALTLGVTIQVPAVQALDTAVSHWARDNAAQHALPVWIALTQLGYRVPDLLWLAFLSLLFWQRYRHLVWQLWCATLSSALLIEGLKRLFARPRPDGMLFDASGFSYPSGHAAVAIALYAFSGWLLWRVHKHLVAVMLGVLALLIIASRVILNVHYPSDVIGGALIGLAAIACARALISEPRLP</sequence>
<dbReference type="CDD" id="cd03392">
    <property type="entry name" value="PAP2_like_2"/>
    <property type="match status" value="1"/>
</dbReference>
<evidence type="ECO:0000256" key="3">
    <source>
        <dbReference type="ARBA" id="ARBA00047594"/>
    </source>
</evidence>
<evidence type="ECO:0000313" key="6">
    <source>
        <dbReference type="EMBL" id="SIO04425.1"/>
    </source>
</evidence>
<dbReference type="InterPro" id="IPR036938">
    <property type="entry name" value="PAP2/HPO_sf"/>
</dbReference>
<evidence type="ECO:0000259" key="5">
    <source>
        <dbReference type="SMART" id="SM00014"/>
    </source>
</evidence>
<dbReference type="SUPFAM" id="SSF48317">
    <property type="entry name" value="Acid phosphatase/Vanadium-dependent haloperoxidase"/>
    <property type="match status" value="1"/>
</dbReference>
<dbReference type="SMART" id="SM00014">
    <property type="entry name" value="acidPPc"/>
    <property type="match status" value="1"/>
</dbReference>
<keyword evidence="4" id="KW-0812">Transmembrane</keyword>
<organism evidence="6 7">
    <name type="scientific">Sulfurivirga caldicuralii</name>
    <dbReference type="NCBI Taxonomy" id="364032"/>
    <lineage>
        <taxon>Bacteria</taxon>
        <taxon>Pseudomonadati</taxon>
        <taxon>Pseudomonadota</taxon>
        <taxon>Gammaproteobacteria</taxon>
        <taxon>Thiotrichales</taxon>
        <taxon>Piscirickettsiaceae</taxon>
        <taxon>Sulfurivirga</taxon>
    </lineage>
</organism>
<dbReference type="PANTHER" id="PTHR14969">
    <property type="entry name" value="SPHINGOSINE-1-PHOSPHATE PHOSPHOHYDROLASE"/>
    <property type="match status" value="1"/>
</dbReference>
<evidence type="ECO:0000256" key="1">
    <source>
        <dbReference type="ARBA" id="ARBA00012374"/>
    </source>
</evidence>
<keyword evidence="4" id="KW-0472">Membrane</keyword>
<feature type="transmembrane region" description="Helical" evidence="4">
    <location>
        <begin position="175"/>
        <end position="193"/>
    </location>
</feature>
<dbReference type="RefSeq" id="WP_074201542.1">
    <property type="nucleotide sequence ID" value="NZ_FSRE01000003.1"/>
</dbReference>
<feature type="transmembrane region" description="Helical" evidence="4">
    <location>
        <begin position="59"/>
        <end position="77"/>
    </location>
</feature>
<dbReference type="GO" id="GO:0050380">
    <property type="term" value="F:undecaprenyl-diphosphatase activity"/>
    <property type="evidence" value="ECO:0007669"/>
    <property type="project" value="UniProtKB-EC"/>
</dbReference>
<evidence type="ECO:0000256" key="4">
    <source>
        <dbReference type="SAM" id="Phobius"/>
    </source>
</evidence>
<name>A0A1N6GA75_9GAMM</name>
<feature type="domain" description="Phosphatidic acid phosphatase type 2/haloperoxidase" evidence="5">
    <location>
        <begin position="82"/>
        <end position="190"/>
    </location>
</feature>
<dbReference type="Gene3D" id="1.20.144.10">
    <property type="entry name" value="Phosphatidic acid phosphatase type 2/haloperoxidase"/>
    <property type="match status" value="1"/>
</dbReference>
<dbReference type="PANTHER" id="PTHR14969:SF13">
    <property type="entry name" value="AT30094P"/>
    <property type="match status" value="1"/>
</dbReference>
<keyword evidence="4" id="KW-1133">Transmembrane helix</keyword>
<proteinExistence type="predicted"/>
<keyword evidence="7" id="KW-1185">Reference proteome</keyword>
<dbReference type="Pfam" id="PF01569">
    <property type="entry name" value="PAP2"/>
    <property type="match status" value="1"/>
</dbReference>
<dbReference type="EMBL" id="FSRE01000003">
    <property type="protein sequence ID" value="SIO04425.1"/>
    <property type="molecule type" value="Genomic_DNA"/>
</dbReference>
<protein>
    <recommendedName>
        <fullName evidence="1">undecaprenyl-diphosphate phosphatase</fullName>
        <ecNumber evidence="1">3.6.1.27</ecNumber>
    </recommendedName>
    <alternativeName>
        <fullName evidence="2">Undecaprenyl pyrophosphate phosphatase</fullName>
    </alternativeName>
</protein>
<dbReference type="InterPro" id="IPR000326">
    <property type="entry name" value="PAP2/HPO"/>
</dbReference>
<dbReference type="EC" id="3.6.1.27" evidence="1"/>
<dbReference type="OrthoDB" id="9780918at2"/>
<feature type="transmembrane region" description="Helical" evidence="4">
    <location>
        <begin position="84"/>
        <end position="105"/>
    </location>
</feature>
<evidence type="ECO:0000313" key="7">
    <source>
        <dbReference type="Proteomes" id="UP000198461"/>
    </source>
</evidence>
<evidence type="ECO:0000256" key="2">
    <source>
        <dbReference type="ARBA" id="ARBA00032707"/>
    </source>
</evidence>
<feature type="transmembrane region" description="Helical" evidence="4">
    <location>
        <begin position="149"/>
        <end position="169"/>
    </location>
</feature>
<dbReference type="STRING" id="364032.SAMN05443662_1257"/>
<dbReference type="AlphaFoldDB" id="A0A1N6GA75"/>
<feature type="transmembrane region" description="Helical" evidence="4">
    <location>
        <begin position="125"/>
        <end position="142"/>
    </location>
</feature>
<reference evidence="6 7" key="1">
    <citation type="submission" date="2016-11" db="EMBL/GenBank/DDBJ databases">
        <authorList>
            <person name="Jaros S."/>
            <person name="Januszkiewicz K."/>
            <person name="Wedrychowicz H."/>
        </authorList>
    </citation>
    <scope>NUCLEOTIDE SEQUENCE [LARGE SCALE GENOMIC DNA]</scope>
    <source>
        <strain evidence="6 7">DSM 17737</strain>
    </source>
</reference>
<gene>
    <name evidence="6" type="ORF">SAMN05443662_1257</name>
</gene>
<accession>A0A1N6GA75</accession>
<dbReference type="Proteomes" id="UP000198461">
    <property type="component" value="Unassembled WGS sequence"/>
</dbReference>
<comment type="catalytic activity">
    <reaction evidence="3">
        <text>di-trans,octa-cis-undecaprenyl diphosphate + H2O = di-trans,octa-cis-undecaprenyl phosphate + phosphate + H(+)</text>
        <dbReference type="Rhea" id="RHEA:28094"/>
        <dbReference type="ChEBI" id="CHEBI:15377"/>
        <dbReference type="ChEBI" id="CHEBI:15378"/>
        <dbReference type="ChEBI" id="CHEBI:43474"/>
        <dbReference type="ChEBI" id="CHEBI:58405"/>
        <dbReference type="ChEBI" id="CHEBI:60392"/>
        <dbReference type="EC" id="3.6.1.27"/>
    </reaction>
</comment>